<name>A0A151WSK6_9HYME</name>
<sequence length="209" mass="23104">GANYRNDADEIDDRFASTTSLSLLTGDAGKRKNAMRMARTGLHFQRPGSLNPVTYLSGQINEHRDCTEKAINQFVLLLDRLQLPAMHRRRGGGGSRFVSPAVFQPRFWLAGSKYKGCLAWESRAPTIISPFHGDQHVLPSSSASCLRVPTLLIGRRCSRSRSQRGNSAPFPRFSRFPFSNYRVLMLADATNLSAPGSTCIAPAIVIIIR</sequence>
<dbReference type="EMBL" id="KQ982773">
    <property type="protein sequence ID" value="KYQ50803.1"/>
    <property type="molecule type" value="Genomic_DNA"/>
</dbReference>
<evidence type="ECO:0000313" key="1">
    <source>
        <dbReference type="EMBL" id="KYQ50803.1"/>
    </source>
</evidence>
<feature type="non-terminal residue" evidence="1">
    <location>
        <position position="1"/>
    </location>
</feature>
<evidence type="ECO:0000313" key="2">
    <source>
        <dbReference type="Proteomes" id="UP000075809"/>
    </source>
</evidence>
<organism evidence="1 2">
    <name type="scientific">Mycetomoellerius zeteki</name>
    <dbReference type="NCBI Taxonomy" id="64791"/>
    <lineage>
        <taxon>Eukaryota</taxon>
        <taxon>Metazoa</taxon>
        <taxon>Ecdysozoa</taxon>
        <taxon>Arthropoda</taxon>
        <taxon>Hexapoda</taxon>
        <taxon>Insecta</taxon>
        <taxon>Pterygota</taxon>
        <taxon>Neoptera</taxon>
        <taxon>Endopterygota</taxon>
        <taxon>Hymenoptera</taxon>
        <taxon>Apocrita</taxon>
        <taxon>Aculeata</taxon>
        <taxon>Formicoidea</taxon>
        <taxon>Formicidae</taxon>
        <taxon>Myrmicinae</taxon>
        <taxon>Mycetomoellerius</taxon>
    </lineage>
</organism>
<accession>A0A151WSK6</accession>
<reference evidence="1 2" key="1">
    <citation type="submission" date="2015-09" db="EMBL/GenBank/DDBJ databases">
        <title>Trachymyrmex zeteki WGS genome.</title>
        <authorList>
            <person name="Nygaard S."/>
            <person name="Hu H."/>
            <person name="Boomsma J."/>
            <person name="Zhang G."/>
        </authorList>
    </citation>
    <scope>NUCLEOTIDE SEQUENCE [LARGE SCALE GENOMIC DNA]</scope>
    <source>
        <strain evidence="1">Tzet28-1</strain>
        <tissue evidence="1">Whole body</tissue>
    </source>
</reference>
<proteinExistence type="predicted"/>
<dbReference type="AlphaFoldDB" id="A0A151WSK6"/>
<dbReference type="Proteomes" id="UP000075809">
    <property type="component" value="Unassembled WGS sequence"/>
</dbReference>
<gene>
    <name evidence="1" type="ORF">ALC60_10127</name>
</gene>
<protein>
    <submittedName>
        <fullName evidence="1">Uncharacterized protein</fullName>
    </submittedName>
</protein>
<keyword evidence="2" id="KW-1185">Reference proteome</keyword>